<accession>A0ABS4GMY4</accession>
<organism evidence="2 3">
    <name type="scientific">Ammoniphilus resinae</name>
    <dbReference type="NCBI Taxonomy" id="861532"/>
    <lineage>
        <taxon>Bacteria</taxon>
        <taxon>Bacillati</taxon>
        <taxon>Bacillota</taxon>
        <taxon>Bacilli</taxon>
        <taxon>Bacillales</taxon>
        <taxon>Paenibacillaceae</taxon>
        <taxon>Aneurinibacillus group</taxon>
        <taxon>Ammoniphilus</taxon>
    </lineage>
</organism>
<dbReference type="Gene3D" id="2.30.30.320">
    <property type="entry name" value="DUF1653-like domain"/>
    <property type="match status" value="1"/>
</dbReference>
<sequence length="83" mass="9955">MEEIKEEKPEAGDIYESYKGNLYMIMGRAIHTETHEEMVIYKSDGEVVFVRPLIKFLDSVQVDQLEIPRFKKVWDKNKRFQFI</sequence>
<protein>
    <recommendedName>
        <fullName evidence="1">DUF1653 domain-containing protein</fullName>
    </recommendedName>
</protein>
<dbReference type="RefSeq" id="WP_209809715.1">
    <property type="nucleotide sequence ID" value="NZ_JAGGKT010000003.1"/>
</dbReference>
<dbReference type="Pfam" id="PF07866">
    <property type="entry name" value="DUF1653"/>
    <property type="match status" value="1"/>
</dbReference>
<feature type="domain" description="DUF1653" evidence="1">
    <location>
        <begin position="14"/>
        <end position="72"/>
    </location>
</feature>
<dbReference type="InterPro" id="IPR037135">
    <property type="entry name" value="DUF1653-like_dom_sf"/>
</dbReference>
<keyword evidence="3" id="KW-1185">Reference proteome</keyword>
<dbReference type="InterPro" id="IPR023387">
    <property type="entry name" value="DUF1653-like_dom"/>
</dbReference>
<proteinExistence type="predicted"/>
<evidence type="ECO:0000313" key="3">
    <source>
        <dbReference type="Proteomes" id="UP001519343"/>
    </source>
</evidence>
<reference evidence="2 3" key="1">
    <citation type="submission" date="2021-03" db="EMBL/GenBank/DDBJ databases">
        <title>Genomic Encyclopedia of Type Strains, Phase IV (KMG-IV): sequencing the most valuable type-strain genomes for metagenomic binning, comparative biology and taxonomic classification.</title>
        <authorList>
            <person name="Goeker M."/>
        </authorList>
    </citation>
    <scope>NUCLEOTIDE SEQUENCE [LARGE SCALE GENOMIC DNA]</scope>
    <source>
        <strain evidence="2 3">DSM 24738</strain>
    </source>
</reference>
<comment type="caution">
    <text evidence="2">The sequence shown here is derived from an EMBL/GenBank/DDBJ whole genome shotgun (WGS) entry which is preliminary data.</text>
</comment>
<gene>
    <name evidence="2" type="ORF">J2Z37_001625</name>
</gene>
<evidence type="ECO:0000313" key="2">
    <source>
        <dbReference type="EMBL" id="MBP1931624.1"/>
    </source>
</evidence>
<dbReference type="EMBL" id="JAGGKT010000003">
    <property type="protein sequence ID" value="MBP1931624.1"/>
    <property type="molecule type" value="Genomic_DNA"/>
</dbReference>
<name>A0ABS4GMY4_9BACL</name>
<evidence type="ECO:0000259" key="1">
    <source>
        <dbReference type="Pfam" id="PF07866"/>
    </source>
</evidence>
<dbReference type="Proteomes" id="UP001519343">
    <property type="component" value="Unassembled WGS sequence"/>
</dbReference>